<evidence type="ECO:0000313" key="2">
    <source>
        <dbReference type="EMBL" id="THV30207.1"/>
    </source>
</evidence>
<proteinExistence type="predicted"/>
<dbReference type="EMBL" id="STGX01000004">
    <property type="protein sequence ID" value="THV30207.1"/>
    <property type="molecule type" value="Genomic_DNA"/>
</dbReference>
<evidence type="ECO:0000313" key="3">
    <source>
        <dbReference type="Proteomes" id="UP000305792"/>
    </source>
</evidence>
<keyword evidence="3" id="KW-1185">Reference proteome</keyword>
<organism evidence="2 3">
    <name type="scientific">Glycomyces paridis</name>
    <dbReference type="NCBI Taxonomy" id="2126555"/>
    <lineage>
        <taxon>Bacteria</taxon>
        <taxon>Bacillati</taxon>
        <taxon>Actinomycetota</taxon>
        <taxon>Actinomycetes</taxon>
        <taxon>Glycomycetales</taxon>
        <taxon>Glycomycetaceae</taxon>
        <taxon>Glycomyces</taxon>
    </lineage>
</organism>
<protein>
    <submittedName>
        <fullName evidence="2">Uncharacterized protein</fullName>
    </submittedName>
</protein>
<accession>A0A4S8PHY1</accession>
<sequence>MIESTRVSVAEVAGPINSSKGQAEHTMAAAAKLGADEASARMKATIDRIEEAESIRATLEGALVKAHWTVLSAIHGTIGPGARGKTSSLVPNSDGTTSWHGTVDGIKTEIVYGTPKDDEKDPSGQELTESTRPRRRFSAFRQIAVREDASDADQTVSQLLDHANTIYRTENKPAPAPATATSGYAAVIQHESGTVQPIPAPQSTADQLASAAIVIAVVGAKAVKGTVDKMTSLRSKMRERKRNDH</sequence>
<dbReference type="OrthoDB" id="9976630at2"/>
<dbReference type="RefSeq" id="WP_136529080.1">
    <property type="nucleotide sequence ID" value="NZ_STGX01000004.1"/>
</dbReference>
<feature type="compositionally biased region" description="Polar residues" evidence="1">
    <location>
        <begin position="85"/>
        <end position="100"/>
    </location>
</feature>
<comment type="caution">
    <text evidence="2">The sequence shown here is derived from an EMBL/GenBank/DDBJ whole genome shotgun (WGS) entry which is preliminary data.</text>
</comment>
<evidence type="ECO:0000256" key="1">
    <source>
        <dbReference type="SAM" id="MobiDB-lite"/>
    </source>
</evidence>
<dbReference type="Proteomes" id="UP000305792">
    <property type="component" value="Unassembled WGS sequence"/>
</dbReference>
<reference evidence="2 3" key="1">
    <citation type="journal article" date="2018" name="Int. J. Syst. Evol. Microbiol.">
        <title>Glycomyces paridis sp. nov., isolated from the medicinal plant Paris polyphylla.</title>
        <authorList>
            <person name="Fang X.M."/>
            <person name="Bai J.L."/>
            <person name="Su J."/>
            <person name="Zhao L.L."/>
            <person name="Liu H.Y."/>
            <person name="Ma B.P."/>
            <person name="Zhang Y.Q."/>
            <person name="Yu L.Y."/>
        </authorList>
    </citation>
    <scope>NUCLEOTIDE SEQUENCE [LARGE SCALE GENOMIC DNA]</scope>
    <source>
        <strain evidence="2 3">CPCC 204357</strain>
    </source>
</reference>
<feature type="region of interest" description="Disordered" evidence="1">
    <location>
        <begin position="112"/>
        <end position="133"/>
    </location>
</feature>
<gene>
    <name evidence="2" type="ORF">E9998_07500</name>
</gene>
<name>A0A4S8PHY1_9ACTN</name>
<feature type="region of interest" description="Disordered" evidence="1">
    <location>
        <begin position="82"/>
        <end position="101"/>
    </location>
</feature>
<dbReference type="AlphaFoldDB" id="A0A4S8PHY1"/>